<reference evidence="2" key="1">
    <citation type="submission" date="2016-06" db="EMBL/GenBank/DDBJ databases">
        <title>Parallel loss of symbiosis genes in relatives of nitrogen-fixing non-legume Parasponia.</title>
        <authorList>
            <person name="Van Velzen R."/>
            <person name="Holmer R."/>
            <person name="Bu F."/>
            <person name="Rutten L."/>
            <person name="Van Zeijl A."/>
            <person name="Liu W."/>
            <person name="Santuari L."/>
            <person name="Cao Q."/>
            <person name="Sharma T."/>
            <person name="Shen D."/>
            <person name="Roswanjaya Y."/>
            <person name="Wardhani T."/>
            <person name="Kalhor M.S."/>
            <person name="Jansen J."/>
            <person name="Van den Hoogen J."/>
            <person name="Gungor B."/>
            <person name="Hartog M."/>
            <person name="Hontelez J."/>
            <person name="Verver J."/>
            <person name="Yang W.-C."/>
            <person name="Schijlen E."/>
            <person name="Repin R."/>
            <person name="Schilthuizen M."/>
            <person name="Schranz E."/>
            <person name="Heidstra R."/>
            <person name="Miyata K."/>
            <person name="Fedorova E."/>
            <person name="Kohlen W."/>
            <person name="Bisseling T."/>
            <person name="Smit S."/>
            <person name="Geurts R."/>
        </authorList>
    </citation>
    <scope>NUCLEOTIDE SEQUENCE [LARGE SCALE GENOMIC DNA]</scope>
    <source>
        <strain evidence="2">cv. RG33-2</strain>
    </source>
</reference>
<dbReference type="InParanoid" id="A0A2P5F1I6"/>
<sequence>MREILDIVYRSIQTTTDEDAVKLALLYFLGLRLLSNAKSALVPEDLFHCIITEIKPTEGESNELREKGLIASEKASLKRKLVVEEETEICQEKDDDMIEVHNIHPSKCQKVKLGATATECGFYEIVLQKLEHIREEIARVNTQQFNLTQMMCFVIDMVQSIGTGSRHVDNVNVYEFRPRPKTTPYAKDNDQCQPDF</sequence>
<keyword evidence="2" id="KW-1185">Reference proteome</keyword>
<name>A0A2P5F1I6_TREOI</name>
<organism evidence="1 2">
    <name type="scientific">Trema orientale</name>
    <name type="common">Charcoal tree</name>
    <name type="synonym">Celtis orientalis</name>
    <dbReference type="NCBI Taxonomy" id="63057"/>
    <lineage>
        <taxon>Eukaryota</taxon>
        <taxon>Viridiplantae</taxon>
        <taxon>Streptophyta</taxon>
        <taxon>Embryophyta</taxon>
        <taxon>Tracheophyta</taxon>
        <taxon>Spermatophyta</taxon>
        <taxon>Magnoliopsida</taxon>
        <taxon>eudicotyledons</taxon>
        <taxon>Gunneridae</taxon>
        <taxon>Pentapetalae</taxon>
        <taxon>rosids</taxon>
        <taxon>fabids</taxon>
        <taxon>Rosales</taxon>
        <taxon>Cannabaceae</taxon>
        <taxon>Trema</taxon>
    </lineage>
</organism>
<dbReference type="Proteomes" id="UP000237000">
    <property type="component" value="Unassembled WGS sequence"/>
</dbReference>
<dbReference type="OrthoDB" id="10385639at2759"/>
<gene>
    <name evidence="1" type="ORF">TorRG33x02_124870</name>
</gene>
<dbReference type="EMBL" id="JXTC01000072">
    <property type="protein sequence ID" value="PON91656.1"/>
    <property type="molecule type" value="Genomic_DNA"/>
</dbReference>
<comment type="caution">
    <text evidence="1">The sequence shown here is derived from an EMBL/GenBank/DDBJ whole genome shotgun (WGS) entry which is preliminary data.</text>
</comment>
<evidence type="ECO:0000313" key="1">
    <source>
        <dbReference type="EMBL" id="PON91656.1"/>
    </source>
</evidence>
<proteinExistence type="predicted"/>
<accession>A0A2P5F1I6</accession>
<evidence type="ECO:0000313" key="2">
    <source>
        <dbReference type="Proteomes" id="UP000237000"/>
    </source>
</evidence>
<dbReference type="AlphaFoldDB" id="A0A2P5F1I6"/>
<protein>
    <submittedName>
        <fullName evidence="1">Uncharacterized protein</fullName>
    </submittedName>
</protein>